<dbReference type="RefSeq" id="WP_371752716.1">
    <property type="nucleotide sequence ID" value="NZ_JAYJLD010000003.1"/>
</dbReference>
<keyword evidence="1" id="KW-0812">Transmembrane</keyword>
<evidence type="ECO:0000313" key="3">
    <source>
        <dbReference type="Proteomes" id="UP001310386"/>
    </source>
</evidence>
<dbReference type="Proteomes" id="UP001310386">
    <property type="component" value="Unassembled WGS sequence"/>
</dbReference>
<keyword evidence="3" id="KW-1185">Reference proteome</keyword>
<evidence type="ECO:0000256" key="1">
    <source>
        <dbReference type="SAM" id="Phobius"/>
    </source>
</evidence>
<keyword evidence="1" id="KW-0472">Membrane</keyword>
<comment type="caution">
    <text evidence="2">The sequence shown here is derived from an EMBL/GenBank/DDBJ whole genome shotgun (WGS) entry which is preliminary data.</text>
</comment>
<name>A0ABU5ZDL4_9BACL</name>
<dbReference type="EMBL" id="JAYJLD010000003">
    <property type="protein sequence ID" value="MEB3100600.1"/>
    <property type="molecule type" value="Genomic_DNA"/>
</dbReference>
<keyword evidence="1" id="KW-1133">Transmembrane helix</keyword>
<evidence type="ECO:0000313" key="2">
    <source>
        <dbReference type="EMBL" id="MEB3100600.1"/>
    </source>
</evidence>
<sequence length="51" mass="5724">MIEGLQQPDSGEISVQGMNWLKNGEGIKQIIGVLVIFIVGSKFYNWKAETR</sequence>
<protein>
    <submittedName>
        <fullName evidence="2">Uncharacterized protein</fullName>
    </submittedName>
</protein>
<feature type="transmembrane region" description="Helical" evidence="1">
    <location>
        <begin position="26"/>
        <end position="44"/>
    </location>
</feature>
<proteinExistence type="predicted"/>
<organism evidence="2 3">
    <name type="scientific">Ferviditalea candida</name>
    <dbReference type="NCBI Taxonomy" id="3108399"/>
    <lineage>
        <taxon>Bacteria</taxon>
        <taxon>Bacillati</taxon>
        <taxon>Bacillota</taxon>
        <taxon>Bacilli</taxon>
        <taxon>Bacillales</taxon>
        <taxon>Paenibacillaceae</taxon>
        <taxon>Ferviditalea</taxon>
    </lineage>
</organism>
<reference evidence="2" key="1">
    <citation type="submission" date="2023-12" db="EMBL/GenBank/DDBJ databases">
        <title>Fervidustalea candida gen. nov., sp. nov., a novel member of the family Paenibacillaceae isolated from a geothermal area.</title>
        <authorList>
            <person name="Li W.-J."/>
            <person name="Jiao J.-Y."/>
            <person name="Chen Y."/>
        </authorList>
    </citation>
    <scope>NUCLEOTIDE SEQUENCE</scope>
    <source>
        <strain evidence="2">SYSU GA230002</strain>
    </source>
</reference>
<accession>A0ABU5ZDL4</accession>
<gene>
    <name evidence="2" type="ORF">VF724_02885</name>
</gene>